<evidence type="ECO:0000256" key="1">
    <source>
        <dbReference type="ARBA" id="ARBA00004167"/>
    </source>
</evidence>
<evidence type="ECO:0000259" key="6">
    <source>
        <dbReference type="Pfam" id="PF04357"/>
    </source>
</evidence>
<comment type="subcellular location">
    <subcellularLocation>
        <location evidence="1">Membrane</location>
        <topology evidence="1">Single-pass membrane protein</topology>
    </subcellularLocation>
</comment>
<dbReference type="PANTHER" id="PTHR36985">
    <property type="entry name" value="TRANSLOCATION AND ASSEMBLY MODULE SUBUNIT TAMB"/>
    <property type="match status" value="1"/>
</dbReference>
<evidence type="ECO:0000256" key="4">
    <source>
        <dbReference type="ARBA" id="ARBA00023136"/>
    </source>
</evidence>
<dbReference type="PANTHER" id="PTHR36985:SF1">
    <property type="entry name" value="TRANSLOCATION AND ASSEMBLY MODULE SUBUNIT TAMB"/>
    <property type="match status" value="1"/>
</dbReference>
<evidence type="ECO:0000256" key="2">
    <source>
        <dbReference type="ARBA" id="ARBA00022692"/>
    </source>
</evidence>
<keyword evidence="3" id="KW-1133">Transmembrane helix</keyword>
<keyword evidence="2" id="KW-0812">Transmembrane</keyword>
<comment type="caution">
    <text evidence="7">The sequence shown here is derived from an EMBL/GenBank/DDBJ whole genome shotgun (WGS) entry which is preliminary data.</text>
</comment>
<dbReference type="Pfam" id="PF04357">
    <property type="entry name" value="TamB"/>
    <property type="match status" value="1"/>
</dbReference>
<evidence type="ECO:0000313" key="8">
    <source>
        <dbReference type="Proteomes" id="UP001589654"/>
    </source>
</evidence>
<proteinExistence type="predicted"/>
<feature type="region of interest" description="Disordered" evidence="5">
    <location>
        <begin position="1651"/>
        <end position="1675"/>
    </location>
</feature>
<dbReference type="Proteomes" id="UP001589654">
    <property type="component" value="Unassembled WGS sequence"/>
</dbReference>
<reference evidence="7 8" key="1">
    <citation type="submission" date="2024-09" db="EMBL/GenBank/DDBJ databases">
        <authorList>
            <person name="Sun Q."/>
            <person name="Mori K."/>
        </authorList>
    </citation>
    <scope>NUCLEOTIDE SEQUENCE [LARGE SCALE GENOMIC DNA]</scope>
    <source>
        <strain evidence="7 8">CECT 7682</strain>
    </source>
</reference>
<evidence type="ECO:0000313" key="7">
    <source>
        <dbReference type="EMBL" id="MFB9211034.1"/>
    </source>
</evidence>
<dbReference type="InterPro" id="IPR007452">
    <property type="entry name" value="TamB_C"/>
</dbReference>
<name>A0ABV5J505_9BACT</name>
<protein>
    <submittedName>
        <fullName evidence="7">Translocation/assembly module TamB domain-containing protein</fullName>
    </submittedName>
</protein>
<organism evidence="7 8">
    <name type="scientific">Echinicola jeungdonensis</name>
    <dbReference type="NCBI Taxonomy" id="709343"/>
    <lineage>
        <taxon>Bacteria</taxon>
        <taxon>Pseudomonadati</taxon>
        <taxon>Bacteroidota</taxon>
        <taxon>Cytophagia</taxon>
        <taxon>Cytophagales</taxon>
        <taxon>Cyclobacteriaceae</taxon>
        <taxon>Echinicola</taxon>
    </lineage>
</organism>
<dbReference type="EMBL" id="JBHMEW010000038">
    <property type="protein sequence ID" value="MFB9211034.1"/>
    <property type="molecule type" value="Genomic_DNA"/>
</dbReference>
<evidence type="ECO:0000256" key="5">
    <source>
        <dbReference type="SAM" id="MobiDB-lite"/>
    </source>
</evidence>
<gene>
    <name evidence="7" type="ORF">ACFFUR_04390</name>
</gene>
<keyword evidence="8" id="KW-1185">Reference proteome</keyword>
<dbReference type="RefSeq" id="WP_290248583.1">
    <property type="nucleotide sequence ID" value="NZ_JAUFQT010000001.1"/>
</dbReference>
<sequence>MKKIFKILGGILLVIFLLVLGLILFIRSPWGQGIIVDKATNYVSDKTGTTVKIEKLFLTFSGNLSLKGLYLEDQVGDTLVYSKSLESGIEIMPLVREGAIHLTRLEWEGLKARVRRSEETQKFNFDFLIDAFSGSEGVQESPASSSENNDLPELEIGPVQLRDLDIVYQDDWMGIDSKVILGRLSLILDAIDLNTMGFAVEDFSFRDSEVFYRQTKAFETSEELDTTSTVLPFLSVDQFFIKNVKAYYESVPDNTIADIILGEFSIALPEADLEGKKILLKEFQLKESKFGLRLPEASPASIDTVSGDRKTDFSWPDWEVEMGRIAIENNQVQFQQGETPPQKGRFNPTSFEFKDFNLMVSQLFLKGKEAGFKLDSFSWQEYSGAKLDELSFDFTLNDQMAGLEKLNFQTSQSKLAGKMELQYPSINAIINNPKKAKILLDLPEFKTHAEEALVFVPEMAQEDYFKILSSKEIKGEFQFNGTLENMEVINSRVQWGEKTRFSAKGRLRNLPEMDKLSFSNGVLEFQTIREDAKQWVDEKEMGFQLPQKIHLKSQLNGDVNNLKTDSNLEMPEGIVQFSGNFKQGKQNSFDVSLDVKDLKLGELLPGQGLGTMTFQIKGKGQGKELAEMSANLSSNFDQLEYSGYDFSGLNLEANLTNGEGNAKIIFKDENLDLDIQTQVHLDSLDAKYEAMVDIQAADLFALGLTQKEIWARLKMKMAYHGNPDDFDVNAHMEEGLLVYDDRSYPLGNFDLKAKMAEDSTHLDLKSLMLNSQLRANQPLAQVMERLSGHFKQYLGDSLSETAADKIPAKMNFNFSFNRAPVLDQVILDGLDKLDEITFAMDFDEEENQFSSELKIPYVQYGSIQVDSLNWNANTDNEKLNFNLALGTFQSGPVQLDKTLINGDMNHGQLVLDFSAYDGGEMAYHLGSEMVFGKDTIEFNLDPDELILNKKNWTVPVDNHLIWTGEGLGFHDFSLGRNDQKITLTDSMEKLETSHVGVLFENFQLSALTGFLNPQKPLGLGRVQGEFIIENPFEKPGLVAALGVEGLQVMEVGLGNLTLNAKSLETNHYDFDLSLKDGGIDLDLNGDYKAQEEGAAMDLNLDLNALQLNVLEMWFGEQLSEGQGSISGNLKVSGNTASPEYQGEFAFRNAAIKVNTLNSSFSLPNESIDIDTEGIYFNGFTVRDEEENDFTINGSVLTSSFANPSFDLKLQADHFQLLNSGKSDNEIFYGKANVNANMDIKGDLNLPRINARLKVNGETDLTFIIPESELEIVEREGVVLFVDRKDTQDLLTKREQERVSSGFTGMQMDAVLEVDPDASFKVVIDERSGDNLLISGRADLNFTMAPNGRMNLSGIYEVQSGHYEMSLYNLVSRKFAINEGSTISWKGNPMDADLNITASYNVETSASELMASQLTGVDAEVARKYRQKLPFVVYLNVGGELIKPQIYFNLDMPEDDRGALGGNVFSRVQQVNNEEGELNRQVFSLLVLGRFFPSAGGESSGGGTAGLARSSVSQVLSGQLNALSSNILGNSGFELDFDLDSYTDYQGGNPQDRTQLNVNARQRLFNDRLIVQVGSQVDLEGSDPNNQGRGAVFGNVSIEYLLTENGRFRLRGFRKNQFESIIDGQLIVTGLALIFNREFNKFIDLWKGDEPAQKEEVEKGPESQNKEADSNGNKEQ</sequence>
<accession>A0ABV5J505</accession>
<keyword evidence="4" id="KW-0472">Membrane</keyword>
<feature type="domain" description="Translocation and assembly module TamB C-terminal" evidence="6">
    <location>
        <begin position="1179"/>
        <end position="1638"/>
    </location>
</feature>
<evidence type="ECO:0000256" key="3">
    <source>
        <dbReference type="ARBA" id="ARBA00022989"/>
    </source>
</evidence>